<keyword evidence="2" id="KW-1185">Reference proteome</keyword>
<dbReference type="Proteomes" id="UP001324115">
    <property type="component" value="Unassembled WGS sequence"/>
</dbReference>
<protein>
    <submittedName>
        <fullName evidence="1">Uncharacterized protein</fullName>
    </submittedName>
</protein>
<proteinExistence type="predicted"/>
<sequence>MKHNVRFMLLHHWYPDLLSSCHLILHQEKWVSVAFSWCTCNFSGLSHLDNLYSALSRMGRLYQMGLLLFPLMDFFFIYIEKVDISSWNYWKSLPTVSIYEGVSHNFCLTSDGFGVANASSRIKLTWTFIMHIFLPDRFYKLLEENLLRERTANFFYVFLFGAKV</sequence>
<dbReference type="EMBL" id="JAXUIC010000001">
    <property type="protein sequence ID" value="KAK4607548.1"/>
    <property type="molecule type" value="Genomic_DNA"/>
</dbReference>
<name>A0AAN7G906_QUERU</name>
<dbReference type="AlphaFoldDB" id="A0AAN7G906"/>
<evidence type="ECO:0000313" key="1">
    <source>
        <dbReference type="EMBL" id="KAK4607548.1"/>
    </source>
</evidence>
<comment type="caution">
    <text evidence="1">The sequence shown here is derived from an EMBL/GenBank/DDBJ whole genome shotgun (WGS) entry which is preliminary data.</text>
</comment>
<gene>
    <name evidence="1" type="ORF">RGQ29_001411</name>
</gene>
<accession>A0AAN7G906</accession>
<evidence type="ECO:0000313" key="2">
    <source>
        <dbReference type="Proteomes" id="UP001324115"/>
    </source>
</evidence>
<organism evidence="1 2">
    <name type="scientific">Quercus rubra</name>
    <name type="common">Northern red oak</name>
    <name type="synonym">Quercus borealis</name>
    <dbReference type="NCBI Taxonomy" id="3512"/>
    <lineage>
        <taxon>Eukaryota</taxon>
        <taxon>Viridiplantae</taxon>
        <taxon>Streptophyta</taxon>
        <taxon>Embryophyta</taxon>
        <taxon>Tracheophyta</taxon>
        <taxon>Spermatophyta</taxon>
        <taxon>Magnoliopsida</taxon>
        <taxon>eudicotyledons</taxon>
        <taxon>Gunneridae</taxon>
        <taxon>Pentapetalae</taxon>
        <taxon>rosids</taxon>
        <taxon>fabids</taxon>
        <taxon>Fagales</taxon>
        <taxon>Fagaceae</taxon>
        <taxon>Quercus</taxon>
    </lineage>
</organism>
<reference evidence="1 2" key="1">
    <citation type="journal article" date="2023" name="G3 (Bethesda)">
        <title>A haplotype-resolved chromosome-scale genome for Quercus rubra L. provides insights into the genetics of adaptive traits for red oak species.</title>
        <authorList>
            <person name="Kapoor B."/>
            <person name="Jenkins J."/>
            <person name="Schmutz J."/>
            <person name="Zhebentyayeva T."/>
            <person name="Kuelheim C."/>
            <person name="Coggeshall M."/>
            <person name="Heim C."/>
            <person name="Lasky J.R."/>
            <person name="Leites L."/>
            <person name="Islam-Faridi N."/>
            <person name="Romero-Severson J."/>
            <person name="DeLeo V.L."/>
            <person name="Lucas S.M."/>
            <person name="Lazic D."/>
            <person name="Gailing O."/>
            <person name="Carlson J."/>
            <person name="Staton M."/>
        </authorList>
    </citation>
    <scope>NUCLEOTIDE SEQUENCE [LARGE SCALE GENOMIC DNA]</scope>
    <source>
        <strain evidence="1">Pseudo-F2</strain>
    </source>
</reference>